<organism evidence="2 3">
    <name type="scientific">Helianthus annuus</name>
    <name type="common">Common sunflower</name>
    <dbReference type="NCBI Taxonomy" id="4232"/>
    <lineage>
        <taxon>Eukaryota</taxon>
        <taxon>Viridiplantae</taxon>
        <taxon>Streptophyta</taxon>
        <taxon>Embryophyta</taxon>
        <taxon>Tracheophyta</taxon>
        <taxon>Spermatophyta</taxon>
        <taxon>Magnoliopsida</taxon>
        <taxon>eudicotyledons</taxon>
        <taxon>Gunneridae</taxon>
        <taxon>Pentapetalae</taxon>
        <taxon>asterids</taxon>
        <taxon>campanulids</taxon>
        <taxon>Asterales</taxon>
        <taxon>Asteraceae</taxon>
        <taxon>Asteroideae</taxon>
        <taxon>Heliantheae alliance</taxon>
        <taxon>Heliantheae</taxon>
        <taxon>Helianthus</taxon>
    </lineage>
</organism>
<proteinExistence type="predicted"/>
<dbReference type="Proteomes" id="UP000215914">
    <property type="component" value="Unassembled WGS sequence"/>
</dbReference>
<dbReference type="InterPro" id="IPR007321">
    <property type="entry name" value="Transposase_28"/>
</dbReference>
<name>A0A9K3E0K4_HELAN</name>
<comment type="caution">
    <text evidence="2">The sequence shown here is derived from an EMBL/GenBank/DDBJ whole genome shotgun (WGS) entry which is preliminary data.</text>
</comment>
<sequence length="195" mass="23359">MTLFWDFFSAGNFRLSATKFFLEILEYYKFHISQMHPIGMVRVRHFEFVCWTMHIELTVPRFRVFHQMHCSQGFYSFVQRASAKKILLQPPKSFHDWKQKFFFIKVGVILMRMTFRGKEDIPTETIQTPFDENWDQDLKDVPSIALPEKALVGASMSLNLKMNREEKPVYMEDGKSKIWVLPYFFTFFLSSPFFF</sequence>
<dbReference type="EMBL" id="MNCJ02000330">
    <property type="protein sequence ID" value="KAF5764752.1"/>
    <property type="molecule type" value="Genomic_DNA"/>
</dbReference>
<keyword evidence="3" id="KW-1185">Reference proteome</keyword>
<reference evidence="2" key="2">
    <citation type="submission" date="2020-06" db="EMBL/GenBank/DDBJ databases">
        <title>Helianthus annuus Genome sequencing and assembly Release 2.</title>
        <authorList>
            <person name="Gouzy J."/>
            <person name="Langlade N."/>
            <person name="Munos S."/>
        </authorList>
    </citation>
    <scope>NUCLEOTIDE SEQUENCE</scope>
    <source>
        <tissue evidence="2">Leaves</tissue>
    </source>
</reference>
<evidence type="ECO:0000313" key="3">
    <source>
        <dbReference type="Proteomes" id="UP000215914"/>
    </source>
</evidence>
<reference evidence="2" key="1">
    <citation type="journal article" date="2017" name="Nature">
        <title>The sunflower genome provides insights into oil metabolism, flowering and Asterid evolution.</title>
        <authorList>
            <person name="Badouin H."/>
            <person name="Gouzy J."/>
            <person name="Grassa C.J."/>
            <person name="Murat F."/>
            <person name="Staton S.E."/>
            <person name="Cottret L."/>
            <person name="Lelandais-Briere C."/>
            <person name="Owens G.L."/>
            <person name="Carrere S."/>
            <person name="Mayjonade B."/>
            <person name="Legrand L."/>
            <person name="Gill N."/>
            <person name="Kane N.C."/>
            <person name="Bowers J.E."/>
            <person name="Hubner S."/>
            <person name="Bellec A."/>
            <person name="Berard A."/>
            <person name="Berges H."/>
            <person name="Blanchet N."/>
            <person name="Boniface M.C."/>
            <person name="Brunel D."/>
            <person name="Catrice O."/>
            <person name="Chaidir N."/>
            <person name="Claudel C."/>
            <person name="Donnadieu C."/>
            <person name="Faraut T."/>
            <person name="Fievet G."/>
            <person name="Helmstetter N."/>
            <person name="King M."/>
            <person name="Knapp S.J."/>
            <person name="Lai Z."/>
            <person name="Le Paslier M.C."/>
            <person name="Lippi Y."/>
            <person name="Lorenzon L."/>
            <person name="Mandel J.R."/>
            <person name="Marage G."/>
            <person name="Marchand G."/>
            <person name="Marquand E."/>
            <person name="Bret-Mestries E."/>
            <person name="Morien E."/>
            <person name="Nambeesan S."/>
            <person name="Nguyen T."/>
            <person name="Pegot-Espagnet P."/>
            <person name="Pouilly N."/>
            <person name="Raftis F."/>
            <person name="Sallet E."/>
            <person name="Schiex T."/>
            <person name="Thomas J."/>
            <person name="Vandecasteele C."/>
            <person name="Vares D."/>
            <person name="Vear F."/>
            <person name="Vautrin S."/>
            <person name="Crespi M."/>
            <person name="Mangin B."/>
            <person name="Burke J.M."/>
            <person name="Salse J."/>
            <person name="Munos S."/>
            <person name="Vincourt P."/>
            <person name="Rieseberg L.H."/>
            <person name="Langlade N.B."/>
        </authorList>
    </citation>
    <scope>NUCLEOTIDE SEQUENCE</scope>
    <source>
        <tissue evidence="2">Leaves</tissue>
    </source>
</reference>
<gene>
    <name evidence="2" type="ORF">HanXRQr2_Chr15g0695691</name>
</gene>
<evidence type="ECO:0000313" key="2">
    <source>
        <dbReference type="EMBL" id="KAF5764752.1"/>
    </source>
</evidence>
<dbReference type="Gramene" id="mRNA:HanXRQr2_Chr15g0695691">
    <property type="protein sequence ID" value="CDS:HanXRQr2_Chr15g0695691.1"/>
    <property type="gene ID" value="HanXRQr2_Chr15g0695691"/>
</dbReference>
<dbReference type="PANTHER" id="PTHR31099">
    <property type="entry name" value="OS06G0165300 PROTEIN"/>
    <property type="match status" value="1"/>
</dbReference>
<protein>
    <recommendedName>
        <fullName evidence="1">Transposase (putative) gypsy type domain-containing protein</fullName>
    </recommendedName>
</protein>
<dbReference type="AlphaFoldDB" id="A0A9K3E0K4"/>
<feature type="domain" description="Transposase (putative) gypsy type" evidence="1">
    <location>
        <begin position="6"/>
        <end position="67"/>
    </location>
</feature>
<evidence type="ECO:0000259" key="1">
    <source>
        <dbReference type="Pfam" id="PF04195"/>
    </source>
</evidence>
<accession>A0A9K3E0K4</accession>
<dbReference type="Pfam" id="PF04195">
    <property type="entry name" value="Transposase_28"/>
    <property type="match status" value="1"/>
</dbReference>
<dbReference type="PANTHER" id="PTHR31099:SF49">
    <property type="entry name" value="MYOSIN HEAVY CHAIN-LIKE PROTEIN"/>
    <property type="match status" value="1"/>
</dbReference>